<dbReference type="STRING" id="1122189.SAMN02745165_02253"/>
<dbReference type="GO" id="GO:0052621">
    <property type="term" value="F:diguanylate cyclase activity"/>
    <property type="evidence" value="ECO:0007669"/>
    <property type="project" value="UniProtKB-EC"/>
</dbReference>
<dbReference type="CDD" id="cd01949">
    <property type="entry name" value="GGDEF"/>
    <property type="match status" value="1"/>
</dbReference>
<dbReference type="InterPro" id="IPR000160">
    <property type="entry name" value="GGDEF_dom"/>
</dbReference>
<evidence type="ECO:0000313" key="4">
    <source>
        <dbReference type="EMBL" id="SHJ38211.1"/>
    </source>
</evidence>
<evidence type="ECO:0000256" key="2">
    <source>
        <dbReference type="SAM" id="Phobius"/>
    </source>
</evidence>
<dbReference type="RefSeq" id="WP_072908828.1">
    <property type="nucleotide sequence ID" value="NZ_FQZT01000007.1"/>
</dbReference>
<proteinExistence type="predicted"/>
<accession>A0A1M6IUU3</accession>
<dbReference type="PANTHER" id="PTHR45138">
    <property type="entry name" value="REGULATORY COMPONENTS OF SENSORY TRANSDUCTION SYSTEM"/>
    <property type="match status" value="1"/>
</dbReference>
<dbReference type="PANTHER" id="PTHR45138:SF26">
    <property type="entry name" value="DIGUANYLATE CYCLASE"/>
    <property type="match status" value="1"/>
</dbReference>
<name>A0A1M6IUU3_MALRU</name>
<keyword evidence="2" id="KW-1133">Transmembrane helix</keyword>
<dbReference type="AlphaFoldDB" id="A0A1M6IUU3"/>
<dbReference type="SMART" id="SM00267">
    <property type="entry name" value="GGDEF"/>
    <property type="match status" value="1"/>
</dbReference>
<dbReference type="GO" id="GO:1902201">
    <property type="term" value="P:negative regulation of bacterial-type flagellum-dependent cell motility"/>
    <property type="evidence" value="ECO:0007669"/>
    <property type="project" value="TreeGrafter"/>
</dbReference>
<dbReference type="InterPro" id="IPR029787">
    <property type="entry name" value="Nucleotide_cyclase"/>
</dbReference>
<evidence type="ECO:0000259" key="3">
    <source>
        <dbReference type="PROSITE" id="PS50887"/>
    </source>
</evidence>
<dbReference type="Gene3D" id="3.30.70.270">
    <property type="match status" value="1"/>
</dbReference>
<feature type="domain" description="GGDEF" evidence="3">
    <location>
        <begin position="348"/>
        <end position="480"/>
    </location>
</feature>
<dbReference type="NCBIfam" id="TIGR00254">
    <property type="entry name" value="GGDEF"/>
    <property type="match status" value="1"/>
</dbReference>
<evidence type="ECO:0000256" key="1">
    <source>
        <dbReference type="ARBA" id="ARBA00012528"/>
    </source>
</evidence>
<sequence length="480" mass="54468">MNLEPRRFGLVSIVGLIIILGFLFTSVSSYVVATRTVKDAILTGELPLTSDNVFSEIQRDLLRPIFISSLMASDTFVRDWVIAGEKDARQISKYLSEIKEKYHTVSSFFVSEQSRNYYYPEGILKGVDEKEPRDAWYFRVQQMAGDYEVNVDLDMANADVMTIFINYKSYDYLGNYIGATGVGLTVHSVKNLIEEYQQRFGRSVYFTDASGSVVLHGRDYSGPQTLQERIGESLQAADLRQEQQYEFRSGGETILLNSRFIPELDWVLVVEQAATDALADFRLNLQLNLGVCALVTLLVVLLHCRTLRRFHDRLSGLALQDGLTGTGNRRAFKIHFEQMTAVVKRQHESLSVLLIDIDHFKEVNDRFGHPVGDQVIQLTAEKIQRRLRAVDQFCRWGGEEFIVLLKGADLQAAALVAEEIRSTVEEIDYSTIRPEIRITASVGVAEYRRSDTEATLVDRVDKALYDAKEQGRNCVSREQN</sequence>
<feature type="transmembrane region" description="Helical" evidence="2">
    <location>
        <begin position="285"/>
        <end position="304"/>
    </location>
</feature>
<dbReference type="Pfam" id="PF00990">
    <property type="entry name" value="GGDEF"/>
    <property type="match status" value="1"/>
</dbReference>
<dbReference type="InterPro" id="IPR050469">
    <property type="entry name" value="Diguanylate_Cyclase"/>
</dbReference>
<keyword evidence="2" id="KW-0472">Membrane</keyword>
<dbReference type="OrthoDB" id="9812260at2"/>
<dbReference type="Gene3D" id="3.30.450.20">
    <property type="entry name" value="PAS domain"/>
    <property type="match status" value="1"/>
</dbReference>
<dbReference type="GO" id="GO:0005886">
    <property type="term" value="C:plasma membrane"/>
    <property type="evidence" value="ECO:0007669"/>
    <property type="project" value="TreeGrafter"/>
</dbReference>
<organism evidence="4 5">
    <name type="scientific">Malonomonas rubra DSM 5091</name>
    <dbReference type="NCBI Taxonomy" id="1122189"/>
    <lineage>
        <taxon>Bacteria</taxon>
        <taxon>Pseudomonadati</taxon>
        <taxon>Thermodesulfobacteriota</taxon>
        <taxon>Desulfuromonadia</taxon>
        <taxon>Desulfuromonadales</taxon>
        <taxon>Geopsychrobacteraceae</taxon>
        <taxon>Malonomonas</taxon>
    </lineage>
</organism>
<dbReference type="PROSITE" id="PS50887">
    <property type="entry name" value="GGDEF"/>
    <property type="match status" value="1"/>
</dbReference>
<protein>
    <recommendedName>
        <fullName evidence="1">diguanylate cyclase</fullName>
        <ecNumber evidence="1">2.7.7.65</ecNumber>
    </recommendedName>
</protein>
<dbReference type="Proteomes" id="UP000184171">
    <property type="component" value="Unassembled WGS sequence"/>
</dbReference>
<dbReference type="EMBL" id="FQZT01000007">
    <property type="protein sequence ID" value="SHJ38211.1"/>
    <property type="molecule type" value="Genomic_DNA"/>
</dbReference>
<keyword evidence="5" id="KW-1185">Reference proteome</keyword>
<keyword evidence="2" id="KW-0812">Transmembrane</keyword>
<evidence type="ECO:0000313" key="5">
    <source>
        <dbReference type="Proteomes" id="UP000184171"/>
    </source>
</evidence>
<dbReference type="EC" id="2.7.7.65" evidence="1"/>
<dbReference type="InterPro" id="IPR043128">
    <property type="entry name" value="Rev_trsase/Diguanyl_cyclase"/>
</dbReference>
<dbReference type="GO" id="GO:0043709">
    <property type="term" value="P:cell adhesion involved in single-species biofilm formation"/>
    <property type="evidence" value="ECO:0007669"/>
    <property type="project" value="TreeGrafter"/>
</dbReference>
<dbReference type="FunFam" id="3.30.70.270:FF:000001">
    <property type="entry name" value="Diguanylate cyclase domain protein"/>
    <property type="match status" value="1"/>
</dbReference>
<reference evidence="4 5" key="1">
    <citation type="submission" date="2016-11" db="EMBL/GenBank/DDBJ databases">
        <authorList>
            <person name="Jaros S."/>
            <person name="Januszkiewicz K."/>
            <person name="Wedrychowicz H."/>
        </authorList>
    </citation>
    <scope>NUCLEOTIDE SEQUENCE [LARGE SCALE GENOMIC DNA]</scope>
    <source>
        <strain evidence="4 5">DSM 5091</strain>
    </source>
</reference>
<dbReference type="SUPFAM" id="SSF55073">
    <property type="entry name" value="Nucleotide cyclase"/>
    <property type="match status" value="1"/>
</dbReference>
<gene>
    <name evidence="4" type="ORF">SAMN02745165_02253</name>
</gene>